<accession>A0A7W6K1P4</accession>
<reference evidence="1 2" key="1">
    <citation type="submission" date="2020-08" db="EMBL/GenBank/DDBJ databases">
        <title>Genomic Encyclopedia of Type Strains, Phase IV (KMG-IV): sequencing the most valuable type-strain genomes for metagenomic binning, comparative biology and taxonomic classification.</title>
        <authorList>
            <person name="Goeker M."/>
        </authorList>
    </citation>
    <scope>NUCLEOTIDE SEQUENCE [LARGE SCALE GENOMIC DNA]</scope>
    <source>
        <strain evidence="1 2">DSM 26385</strain>
    </source>
</reference>
<dbReference type="RefSeq" id="WP_237358873.1">
    <property type="nucleotide sequence ID" value="NZ_JACIDU010000007.1"/>
</dbReference>
<organism evidence="1 2">
    <name type="scientific">Allorhizobium borbori</name>
    <dbReference type="NCBI Taxonomy" id="485907"/>
    <lineage>
        <taxon>Bacteria</taxon>
        <taxon>Pseudomonadati</taxon>
        <taxon>Pseudomonadota</taxon>
        <taxon>Alphaproteobacteria</taxon>
        <taxon>Hyphomicrobiales</taxon>
        <taxon>Rhizobiaceae</taxon>
        <taxon>Rhizobium/Agrobacterium group</taxon>
        <taxon>Allorhizobium</taxon>
    </lineage>
</organism>
<comment type="caution">
    <text evidence="1">The sequence shown here is derived from an EMBL/GenBank/DDBJ whole genome shotgun (WGS) entry which is preliminary data.</text>
</comment>
<name>A0A7W6K1P4_9HYPH</name>
<dbReference type="EMBL" id="JACIDU010000007">
    <property type="protein sequence ID" value="MBB4103570.1"/>
    <property type="molecule type" value="Genomic_DNA"/>
</dbReference>
<protein>
    <submittedName>
        <fullName evidence="1">Uncharacterized protein</fullName>
    </submittedName>
</protein>
<evidence type="ECO:0000313" key="2">
    <source>
        <dbReference type="Proteomes" id="UP000584824"/>
    </source>
</evidence>
<proteinExistence type="predicted"/>
<dbReference type="AlphaFoldDB" id="A0A7W6K1P4"/>
<dbReference type="Proteomes" id="UP000584824">
    <property type="component" value="Unassembled WGS sequence"/>
</dbReference>
<gene>
    <name evidence="1" type="ORF">GGQ66_002128</name>
</gene>
<keyword evidence="2" id="KW-1185">Reference proteome</keyword>
<evidence type="ECO:0000313" key="1">
    <source>
        <dbReference type="EMBL" id="MBB4103570.1"/>
    </source>
</evidence>
<sequence>MPDLAAISDSLGAECLGAVFVRTSTGTFRTVAATATAIFELNNTDYSWTDISGPSAPYSASERWSFTRFGDMLLIHNISDPIQKYDINAGGAVSDLGGSPPQAKYSCVVGDFVVLGNLSGAETTVHWSGYNDCEHWTVGDKGSDTQEIPEGGEIFSIFGDRGGFYVIQRAGMQYFSFALDSPYIFTRTVINPNQGAVSPRSVVNIGNGRFYYLSEDGFFAGADRTPIGAERVDKWILSVIDPAYLDDVSGAADPYEKIVWWVYQTATGLRNMIGYDWQLDRWCMSDKAVSDVFPLVTIGMTWDALDDLYASIDGVDLPFDSRLFMGGRPTLAAFDTDNKLAFFTGANLEATFDTSFFQPDDAVRASVTSARLTTDASAATVTVISKSYHGDADRYSREGAMTSSGIIPLRADGRLHKIRATIPAQSAWTIMSDVDVSVVASGGR</sequence>